<organism evidence="1">
    <name type="scientific">Rhizophora mucronata</name>
    <name type="common">Asiatic mangrove</name>
    <dbReference type="NCBI Taxonomy" id="61149"/>
    <lineage>
        <taxon>Eukaryota</taxon>
        <taxon>Viridiplantae</taxon>
        <taxon>Streptophyta</taxon>
        <taxon>Embryophyta</taxon>
        <taxon>Tracheophyta</taxon>
        <taxon>Spermatophyta</taxon>
        <taxon>Magnoliopsida</taxon>
        <taxon>eudicotyledons</taxon>
        <taxon>Gunneridae</taxon>
        <taxon>Pentapetalae</taxon>
        <taxon>rosids</taxon>
        <taxon>fabids</taxon>
        <taxon>Malpighiales</taxon>
        <taxon>Rhizophoraceae</taxon>
        <taxon>Rhizophora</taxon>
    </lineage>
</organism>
<sequence length="47" mass="5180">MEAFSLEEVKMPEAVENGLSIISSGLVFSLKLNQKLMQTIEGHGFIL</sequence>
<name>A0A2P2PTX7_RHIMU</name>
<proteinExistence type="predicted"/>
<protein>
    <submittedName>
        <fullName evidence="1">Uncharacterized protein</fullName>
    </submittedName>
</protein>
<evidence type="ECO:0000313" key="1">
    <source>
        <dbReference type="EMBL" id="MBX58196.1"/>
    </source>
</evidence>
<accession>A0A2P2PTX7</accession>
<dbReference type="AlphaFoldDB" id="A0A2P2PTX7"/>
<reference evidence="1" key="1">
    <citation type="submission" date="2018-02" db="EMBL/GenBank/DDBJ databases">
        <title>Rhizophora mucronata_Transcriptome.</title>
        <authorList>
            <person name="Meera S.P."/>
            <person name="Sreeshan A."/>
            <person name="Augustine A."/>
        </authorList>
    </citation>
    <scope>NUCLEOTIDE SEQUENCE</scope>
    <source>
        <tissue evidence="1">Leaf</tissue>
    </source>
</reference>
<dbReference type="EMBL" id="GGEC01077712">
    <property type="protein sequence ID" value="MBX58196.1"/>
    <property type="molecule type" value="Transcribed_RNA"/>
</dbReference>